<dbReference type="SUPFAM" id="SSF52317">
    <property type="entry name" value="Class I glutamine amidotransferase-like"/>
    <property type="match status" value="1"/>
</dbReference>
<accession>A0A4V2W610</accession>
<dbReference type="Proteomes" id="UP000295515">
    <property type="component" value="Unassembled WGS sequence"/>
</dbReference>
<dbReference type="EMBL" id="SMCQ01000001">
    <property type="protein sequence ID" value="TCW03072.1"/>
    <property type="molecule type" value="Genomic_DNA"/>
</dbReference>
<evidence type="ECO:0000313" key="2">
    <source>
        <dbReference type="EMBL" id="TCW03072.1"/>
    </source>
</evidence>
<dbReference type="GO" id="GO:0006355">
    <property type="term" value="P:regulation of DNA-templated transcription"/>
    <property type="evidence" value="ECO:0007669"/>
    <property type="project" value="TreeGrafter"/>
</dbReference>
<evidence type="ECO:0000259" key="1">
    <source>
        <dbReference type="Pfam" id="PF01965"/>
    </source>
</evidence>
<feature type="domain" description="DJ-1/PfpI" evidence="1">
    <location>
        <begin position="5"/>
        <end position="170"/>
    </location>
</feature>
<dbReference type="InterPro" id="IPR029062">
    <property type="entry name" value="Class_I_gatase-like"/>
</dbReference>
<dbReference type="PANTHER" id="PTHR43130:SF2">
    <property type="entry name" value="DJ-1_PFPI DOMAIN-CONTAINING PROTEIN"/>
    <property type="match status" value="1"/>
</dbReference>
<protein>
    <submittedName>
        <fullName evidence="2">4-methyl-5(B-hydroxyethyl)-thiazole monophosphate biosynthesis</fullName>
    </submittedName>
</protein>
<dbReference type="PANTHER" id="PTHR43130">
    <property type="entry name" value="ARAC-FAMILY TRANSCRIPTIONAL REGULATOR"/>
    <property type="match status" value="1"/>
</dbReference>
<organism evidence="2 3">
    <name type="scientific">Longibaculum muris</name>
    <dbReference type="NCBI Taxonomy" id="1796628"/>
    <lineage>
        <taxon>Bacteria</taxon>
        <taxon>Bacillati</taxon>
        <taxon>Bacillota</taxon>
        <taxon>Erysipelotrichia</taxon>
        <taxon>Erysipelotrichales</taxon>
        <taxon>Coprobacillaceae</taxon>
        <taxon>Longibaculum</taxon>
    </lineage>
</organism>
<dbReference type="InterPro" id="IPR002818">
    <property type="entry name" value="DJ-1/PfpI"/>
</dbReference>
<dbReference type="Pfam" id="PF01965">
    <property type="entry name" value="DJ-1_PfpI"/>
    <property type="match status" value="1"/>
</dbReference>
<keyword evidence="3" id="KW-1185">Reference proteome</keyword>
<name>A0A4V2W610_9FIRM</name>
<evidence type="ECO:0000313" key="3">
    <source>
        <dbReference type="Proteomes" id="UP000295515"/>
    </source>
</evidence>
<reference evidence="2 3" key="1">
    <citation type="submission" date="2019-03" db="EMBL/GenBank/DDBJ databases">
        <title>Genomic Encyclopedia of Type Strains, Phase IV (KMG-IV): sequencing the most valuable type-strain genomes for metagenomic binning, comparative biology and taxonomic classification.</title>
        <authorList>
            <person name="Goeker M."/>
        </authorList>
    </citation>
    <scope>NUCLEOTIDE SEQUENCE [LARGE SCALE GENOMIC DNA]</scope>
    <source>
        <strain evidence="2 3">DSM 29487</strain>
    </source>
</reference>
<sequence>MSIMKKIAVLIYPYFSLQEITILTSCLTLWYGEKIDILGSEMKLYESEDGFFIMPTKILNDASVLDYKCVILPGIINPLPALYDEKIITFLKQVKNTNVLIAAISAAPLLLAKAGLLDDVKFTAGFFMQMIDVFPFIHRENFVHQPLVEEKRIITAIGFAFREFAMAVLKSLGYDVEDKFMWPIEKAYSEKELTFYWNDSDYQEFLKELEEYKKD</sequence>
<comment type="caution">
    <text evidence="2">The sequence shown here is derived from an EMBL/GenBank/DDBJ whole genome shotgun (WGS) entry which is preliminary data.</text>
</comment>
<proteinExistence type="predicted"/>
<dbReference type="Gene3D" id="3.40.50.880">
    <property type="match status" value="1"/>
</dbReference>
<dbReference type="InterPro" id="IPR052158">
    <property type="entry name" value="INH-QAR"/>
</dbReference>
<dbReference type="AlphaFoldDB" id="A0A4V2W610"/>
<gene>
    <name evidence="2" type="ORF">EDD60_101379</name>
</gene>